<gene>
    <name evidence="2" type="ORF">FXF36_01170</name>
</gene>
<name>A0A5P6VMD7_PSEXY</name>
<sequence>MSRSKEIYYLIKIELLSEKNFSINSLDSYNRKQDVNKVYRRIDGDYILIECKYTEDWNLNKKRSVAKQISSDEYITYIALENDRVVGFIGLLKQLKGRYMILDMMQVSSECRGLGIGRRLFEVGKDEARKNGAEALYISACSSEETIAFYRAMGSDLTVNPIKEIAEEEPFDLQMICPV</sequence>
<dbReference type="Proteomes" id="UP000327030">
    <property type="component" value="Chromosome 1"/>
</dbReference>
<dbReference type="Gene3D" id="3.40.630.30">
    <property type="match status" value="1"/>
</dbReference>
<dbReference type="EMBL" id="CP043028">
    <property type="protein sequence ID" value="QFJ53572.1"/>
    <property type="molecule type" value="Genomic_DNA"/>
</dbReference>
<dbReference type="Pfam" id="PF00583">
    <property type="entry name" value="Acetyltransf_1"/>
    <property type="match status" value="1"/>
</dbReference>
<protein>
    <submittedName>
        <fullName evidence="2">GNAT family N-acetyltransferase</fullName>
    </submittedName>
</protein>
<evidence type="ECO:0000259" key="1">
    <source>
        <dbReference type="PROSITE" id="PS51186"/>
    </source>
</evidence>
<feature type="domain" description="N-acetyltransferase" evidence="1">
    <location>
        <begin position="37"/>
        <end position="179"/>
    </location>
</feature>
<dbReference type="PROSITE" id="PS51186">
    <property type="entry name" value="GNAT"/>
    <property type="match status" value="1"/>
</dbReference>
<dbReference type="GO" id="GO:0016747">
    <property type="term" value="F:acyltransferase activity, transferring groups other than amino-acyl groups"/>
    <property type="evidence" value="ECO:0007669"/>
    <property type="project" value="InterPro"/>
</dbReference>
<proteinExistence type="predicted"/>
<reference evidence="3" key="1">
    <citation type="submission" date="2019-08" db="EMBL/GenBank/DDBJ databases">
        <title>Complete Genome Sequence of the Polysaccharide-Degrading Rumen Bacterium Pseudobutyrivibrio xylanivorans MA3014.</title>
        <authorList>
            <person name="Palevich N."/>
            <person name="Maclean P.H."/>
            <person name="Kelly W.J."/>
            <person name="Leahy S.C."/>
            <person name="Rakonjac J."/>
            <person name="Attwood G.T."/>
        </authorList>
    </citation>
    <scope>NUCLEOTIDE SEQUENCE [LARGE SCALE GENOMIC DNA]</scope>
    <source>
        <strain evidence="3">MA3014</strain>
    </source>
</reference>
<evidence type="ECO:0000313" key="3">
    <source>
        <dbReference type="Proteomes" id="UP000327030"/>
    </source>
</evidence>
<dbReference type="AlphaFoldDB" id="A0A5P6VMD7"/>
<evidence type="ECO:0000313" key="2">
    <source>
        <dbReference type="EMBL" id="QFJ53572.1"/>
    </source>
</evidence>
<dbReference type="InterPro" id="IPR000182">
    <property type="entry name" value="GNAT_dom"/>
</dbReference>
<dbReference type="KEGG" id="pxv:FXF36_01170"/>
<dbReference type="CDD" id="cd04301">
    <property type="entry name" value="NAT_SF"/>
    <property type="match status" value="1"/>
</dbReference>
<dbReference type="SUPFAM" id="SSF55729">
    <property type="entry name" value="Acyl-CoA N-acyltransferases (Nat)"/>
    <property type="match status" value="1"/>
</dbReference>
<dbReference type="OrthoDB" id="8116556at2"/>
<organism evidence="2 3">
    <name type="scientific">Pseudobutyrivibrio xylanivorans</name>
    <dbReference type="NCBI Taxonomy" id="185007"/>
    <lineage>
        <taxon>Bacteria</taxon>
        <taxon>Bacillati</taxon>
        <taxon>Bacillota</taxon>
        <taxon>Clostridia</taxon>
        <taxon>Lachnospirales</taxon>
        <taxon>Lachnospiraceae</taxon>
        <taxon>Pseudobutyrivibrio</taxon>
    </lineage>
</organism>
<dbReference type="InterPro" id="IPR016181">
    <property type="entry name" value="Acyl_CoA_acyltransferase"/>
</dbReference>
<accession>A0A5P6VMD7</accession>